<feature type="transmembrane region" description="Helical" evidence="1">
    <location>
        <begin position="422"/>
        <end position="442"/>
    </location>
</feature>
<dbReference type="RefSeq" id="WP_081145302.1">
    <property type="nucleotide sequence ID" value="NZ_LVYD01000002.1"/>
</dbReference>
<organism evidence="2 3">
    <name type="scientific">Niastella vici</name>
    <dbReference type="NCBI Taxonomy" id="1703345"/>
    <lineage>
        <taxon>Bacteria</taxon>
        <taxon>Pseudomonadati</taxon>
        <taxon>Bacteroidota</taxon>
        <taxon>Chitinophagia</taxon>
        <taxon>Chitinophagales</taxon>
        <taxon>Chitinophagaceae</taxon>
        <taxon>Niastella</taxon>
    </lineage>
</organism>
<dbReference type="STRING" id="1703345.A3860_12745"/>
<evidence type="ECO:0000313" key="2">
    <source>
        <dbReference type="EMBL" id="OQP66363.1"/>
    </source>
</evidence>
<feature type="transmembrane region" description="Helical" evidence="1">
    <location>
        <begin position="39"/>
        <end position="61"/>
    </location>
</feature>
<proteinExistence type="predicted"/>
<keyword evidence="1" id="KW-0812">Transmembrane</keyword>
<dbReference type="EMBL" id="LVYD01000002">
    <property type="protein sequence ID" value="OQP66363.1"/>
    <property type="molecule type" value="Genomic_DNA"/>
</dbReference>
<protein>
    <recommendedName>
        <fullName evidence="4">Glycosyltransferase RgtA/B/C/D-like domain-containing protein</fullName>
    </recommendedName>
</protein>
<gene>
    <name evidence="2" type="ORF">A3860_12745</name>
</gene>
<keyword evidence="1" id="KW-0472">Membrane</keyword>
<feature type="transmembrane region" description="Helical" evidence="1">
    <location>
        <begin position="106"/>
        <end position="127"/>
    </location>
</feature>
<feature type="transmembrane region" description="Helical" evidence="1">
    <location>
        <begin position="158"/>
        <end position="176"/>
    </location>
</feature>
<name>A0A1V9G6W4_9BACT</name>
<reference evidence="2 3" key="1">
    <citation type="submission" date="2016-03" db="EMBL/GenBank/DDBJ databases">
        <title>Niastella vici sp. nov., isolated from farmland soil.</title>
        <authorList>
            <person name="Chen L."/>
            <person name="Wang D."/>
            <person name="Yang S."/>
            <person name="Wang G."/>
        </authorList>
    </citation>
    <scope>NUCLEOTIDE SEQUENCE [LARGE SCALE GENOMIC DNA]</scope>
    <source>
        <strain evidence="2 3">DJ57</strain>
    </source>
</reference>
<keyword evidence="3" id="KW-1185">Reference proteome</keyword>
<dbReference type="OrthoDB" id="636847at2"/>
<evidence type="ECO:0000313" key="3">
    <source>
        <dbReference type="Proteomes" id="UP000192796"/>
    </source>
</evidence>
<evidence type="ECO:0008006" key="4">
    <source>
        <dbReference type="Google" id="ProtNLM"/>
    </source>
</evidence>
<feature type="transmembrane region" description="Helical" evidence="1">
    <location>
        <begin position="132"/>
        <end position="152"/>
    </location>
</feature>
<feature type="transmembrane region" description="Helical" evidence="1">
    <location>
        <begin position="454"/>
        <end position="475"/>
    </location>
</feature>
<sequence>MSKLSSWFNLIKNNIRTGHSKDAESFSRFLFKNADNKRYLDWGFAAIIIQFVIFKLCYPFADFFADSYTYINAAAHHHNISFRPIGYSRFLEGIHWVTTSDTSLTFIQYFIIQAGALTLFFTIRYFYPLRKVISNIMFIVLVFNPANLYISNYICSDAVYIGLCLIWFSLLLWIINRPAWIQLILLSGLMFLIFTLRFAAIFLPAIALFALLLSNRNLLFKLTGTVLMVLPISLTVQYIKNITAKETGIPIFSAFGSWMSMNNALHMYPYIKVQDADLPSTDCKELNRIVKQYFNSHAANKPYPTLTFDYLWALNSPLKEYQRSVQASKKISNYFCAWHAVAPVFSQYSNSLSLQHPAVFAHYYLWPNIKWYCLPPLESFIIYNVGNDTVDSVAIKWFRYKGERVTCINKTIQATILQPQPYWFLLVNIICCGALAVVLVKAKRYALPPALLRTLLLAGGFWIVNFCFSIYAAPIVFRFELFPAIVFTAFSLLLIDRLLKKNTHHSALQ</sequence>
<comment type="caution">
    <text evidence="2">The sequence shown here is derived from an EMBL/GenBank/DDBJ whole genome shotgun (WGS) entry which is preliminary data.</text>
</comment>
<feature type="transmembrane region" description="Helical" evidence="1">
    <location>
        <begin position="183"/>
        <end position="212"/>
    </location>
</feature>
<dbReference type="AlphaFoldDB" id="A0A1V9G6W4"/>
<dbReference type="Proteomes" id="UP000192796">
    <property type="component" value="Unassembled WGS sequence"/>
</dbReference>
<feature type="transmembrane region" description="Helical" evidence="1">
    <location>
        <begin position="481"/>
        <end position="499"/>
    </location>
</feature>
<evidence type="ECO:0000256" key="1">
    <source>
        <dbReference type="SAM" id="Phobius"/>
    </source>
</evidence>
<accession>A0A1V9G6W4</accession>
<keyword evidence="1" id="KW-1133">Transmembrane helix</keyword>